<dbReference type="Proteomes" id="UP000186601">
    <property type="component" value="Unassembled WGS sequence"/>
</dbReference>
<dbReference type="PANTHER" id="PTHR15323">
    <property type="entry name" value="D123 PROTEIN"/>
    <property type="match status" value="1"/>
</dbReference>
<evidence type="ECO:0000313" key="3">
    <source>
        <dbReference type="EMBL" id="PSR70539.1"/>
    </source>
</evidence>
<keyword evidence="4" id="KW-1185">Reference proteome</keyword>
<comment type="caution">
    <text evidence="3">The sequence shown here is derived from an EMBL/GenBank/DDBJ whole genome shotgun (WGS) entry which is preliminary data.</text>
</comment>
<proteinExistence type="inferred from homology"/>
<evidence type="ECO:0000256" key="2">
    <source>
        <dbReference type="SAM" id="MobiDB-lite"/>
    </source>
</evidence>
<accession>A0A2R6NE32</accession>
<dbReference type="InterPro" id="IPR009772">
    <property type="entry name" value="CDC123"/>
</dbReference>
<dbReference type="Pfam" id="PF07065">
    <property type="entry name" value="D123"/>
    <property type="match status" value="1"/>
</dbReference>
<feature type="compositionally biased region" description="Acidic residues" evidence="2">
    <location>
        <begin position="72"/>
        <end position="85"/>
    </location>
</feature>
<gene>
    <name evidence="3" type="ORF">PHLCEN_2v13578</name>
</gene>
<dbReference type="STRING" id="98765.A0A2R6NE32"/>
<protein>
    <submittedName>
        <fullName evidence="3">Uncharacterized protein</fullName>
    </submittedName>
</protein>
<dbReference type="AlphaFoldDB" id="A0A2R6NE32"/>
<sequence>MPSAVTRPKLFSSLTPDGLLAFQFSSWYPRFSSHSIKSTIIRPLSKEFHEYLDSDGVFVPEGSEGLPAESTLSDDSDEGEDDEDEEPRRKFSFPELDARIMEAVSSYGAVFPKLNFSSPRDAAWMLPASSPLKCVSPADVYLLLKSSDFVLHDIDTTQLFSGCEPSVDDEARMPEYNLELVLRKWYPIDRSRELRCFVRREILLGISQRDPNHYEFWSEQATQSQVLDAVTKFWEENIKGRWEQTGGDYTFDFLLTRDLSRGHILDFNPYEPRTDPLLFTYDELLELLAEAIASLDYVPELRVIDSRAHPAATRNAPTHQHNMIPFEALALSSGRNLEEFTGVWQEQLRRSTVDSDDES</sequence>
<comment type="similarity">
    <text evidence="1">Belongs to the CDC123 family.</text>
</comment>
<name>A0A2R6NE32_9APHY</name>
<dbReference type="PANTHER" id="PTHR15323:SF6">
    <property type="entry name" value="CELL DIVISION CYCLE PROTEIN 123 HOMOLOG"/>
    <property type="match status" value="1"/>
</dbReference>
<evidence type="ECO:0000256" key="1">
    <source>
        <dbReference type="ARBA" id="ARBA00011047"/>
    </source>
</evidence>
<dbReference type="GO" id="GO:0005737">
    <property type="term" value="C:cytoplasm"/>
    <property type="evidence" value="ECO:0007669"/>
    <property type="project" value="TreeGrafter"/>
</dbReference>
<dbReference type="OrthoDB" id="360540at2759"/>
<feature type="region of interest" description="Disordered" evidence="2">
    <location>
        <begin position="59"/>
        <end position="91"/>
    </location>
</feature>
<dbReference type="EMBL" id="MLYV02001349">
    <property type="protein sequence ID" value="PSR70539.1"/>
    <property type="molecule type" value="Genomic_DNA"/>
</dbReference>
<evidence type="ECO:0000313" key="4">
    <source>
        <dbReference type="Proteomes" id="UP000186601"/>
    </source>
</evidence>
<organism evidence="3 4">
    <name type="scientific">Hermanssonia centrifuga</name>
    <dbReference type="NCBI Taxonomy" id="98765"/>
    <lineage>
        <taxon>Eukaryota</taxon>
        <taxon>Fungi</taxon>
        <taxon>Dikarya</taxon>
        <taxon>Basidiomycota</taxon>
        <taxon>Agaricomycotina</taxon>
        <taxon>Agaricomycetes</taxon>
        <taxon>Polyporales</taxon>
        <taxon>Meruliaceae</taxon>
        <taxon>Hermanssonia</taxon>
    </lineage>
</organism>
<reference evidence="3 4" key="1">
    <citation type="submission" date="2018-02" db="EMBL/GenBank/DDBJ databases">
        <title>Genome sequence of the basidiomycete white-rot fungus Phlebia centrifuga.</title>
        <authorList>
            <person name="Granchi Z."/>
            <person name="Peng M."/>
            <person name="de Vries R.P."/>
            <person name="Hilden K."/>
            <person name="Makela M.R."/>
            <person name="Grigoriev I."/>
            <person name="Riley R."/>
        </authorList>
    </citation>
    <scope>NUCLEOTIDE SEQUENCE [LARGE SCALE GENOMIC DNA]</scope>
    <source>
        <strain evidence="3 4">FBCC195</strain>
    </source>
</reference>